<sequence>MRLDSGVTLNMMMTFILGPLLRSMRHMQKSHEWLGGKNRFYWPNREDTLWYPFDGVVRIISQPTQVTGRHVEIDKEIWAEIAILNLYKEFTKKEPRVKLSYSSFCTLRPFCHSTKTIRSGALGELLLQYEDKLKTETTTHVCSVQNQTREYRSMI</sequence>
<name>A0A8S4BLY7_9TELE</name>
<evidence type="ECO:0000313" key="1">
    <source>
        <dbReference type="EMBL" id="CAG6016109.1"/>
    </source>
</evidence>
<comment type="caution">
    <text evidence="1">The sequence shown here is derived from an EMBL/GenBank/DDBJ whole genome shotgun (WGS) entry which is preliminary data.</text>
</comment>
<dbReference type="Proteomes" id="UP000677803">
    <property type="component" value="Unassembled WGS sequence"/>
</dbReference>
<dbReference type="AlphaFoldDB" id="A0A8S4BLY7"/>
<evidence type="ECO:0000313" key="2">
    <source>
        <dbReference type="Proteomes" id="UP000677803"/>
    </source>
</evidence>
<gene>
    <name evidence="1" type="ORF">MMEN_LOCUS20066</name>
</gene>
<proteinExistence type="predicted"/>
<organism evidence="1 2">
    <name type="scientific">Menidia menidia</name>
    <name type="common">Atlantic silverside</name>
    <dbReference type="NCBI Taxonomy" id="238744"/>
    <lineage>
        <taxon>Eukaryota</taxon>
        <taxon>Metazoa</taxon>
        <taxon>Chordata</taxon>
        <taxon>Craniata</taxon>
        <taxon>Vertebrata</taxon>
        <taxon>Euteleostomi</taxon>
        <taxon>Actinopterygii</taxon>
        <taxon>Neopterygii</taxon>
        <taxon>Teleostei</taxon>
        <taxon>Neoteleostei</taxon>
        <taxon>Acanthomorphata</taxon>
        <taxon>Ovalentaria</taxon>
        <taxon>Atherinomorphae</taxon>
        <taxon>Atheriniformes</taxon>
        <taxon>Atherinopsidae</taxon>
        <taxon>Menidiinae</taxon>
        <taxon>Menidia</taxon>
    </lineage>
</organism>
<dbReference type="EMBL" id="CAJRST010038888">
    <property type="protein sequence ID" value="CAG6016109.1"/>
    <property type="molecule type" value="Genomic_DNA"/>
</dbReference>
<accession>A0A8S4BLY7</accession>
<reference evidence="1" key="1">
    <citation type="submission" date="2021-05" db="EMBL/GenBank/DDBJ databases">
        <authorList>
            <person name="Tigano A."/>
        </authorList>
    </citation>
    <scope>NUCLEOTIDE SEQUENCE</scope>
</reference>
<dbReference type="OrthoDB" id="8945351at2759"/>
<keyword evidence="2" id="KW-1185">Reference proteome</keyword>
<protein>
    <submittedName>
        <fullName evidence="1">(Atlantic silverside) hypothetical protein</fullName>
    </submittedName>
</protein>